<dbReference type="InterPro" id="IPR006603">
    <property type="entry name" value="PQ-loop_rpt"/>
</dbReference>
<dbReference type="AlphaFoldDB" id="A0A423VN60"/>
<name>A0A423VN60_CYTCH</name>
<evidence type="ECO:0000313" key="8">
    <source>
        <dbReference type="Proteomes" id="UP000284375"/>
    </source>
</evidence>
<keyword evidence="2 6" id="KW-0812">Transmembrane</keyword>
<evidence type="ECO:0000256" key="2">
    <source>
        <dbReference type="ARBA" id="ARBA00022692"/>
    </source>
</evidence>
<comment type="subcellular location">
    <subcellularLocation>
        <location evidence="1">Membrane</location>
        <topology evidence="1">Multi-pass membrane protein</topology>
    </subcellularLocation>
</comment>
<evidence type="ECO:0000256" key="6">
    <source>
        <dbReference type="SAM" id="Phobius"/>
    </source>
</evidence>
<feature type="transmembrane region" description="Helical" evidence="6">
    <location>
        <begin position="242"/>
        <end position="268"/>
    </location>
</feature>
<feature type="transmembrane region" description="Helical" evidence="6">
    <location>
        <begin position="20"/>
        <end position="39"/>
    </location>
</feature>
<feature type="transmembrane region" description="Helical" evidence="6">
    <location>
        <begin position="51"/>
        <end position="75"/>
    </location>
</feature>
<dbReference type="Pfam" id="PF04193">
    <property type="entry name" value="PQ-loop"/>
    <property type="match status" value="1"/>
</dbReference>
<dbReference type="InterPro" id="IPR036259">
    <property type="entry name" value="MFS_trans_sf"/>
</dbReference>
<keyword evidence="4 6" id="KW-0472">Membrane</keyword>
<dbReference type="Proteomes" id="UP000284375">
    <property type="component" value="Unassembled WGS sequence"/>
</dbReference>
<reference evidence="7 8" key="1">
    <citation type="submission" date="2015-09" db="EMBL/GenBank/DDBJ databases">
        <title>Host preference determinants of Valsa canker pathogens revealed by comparative genomics.</title>
        <authorList>
            <person name="Yin Z."/>
            <person name="Huang L."/>
        </authorList>
    </citation>
    <scope>NUCLEOTIDE SEQUENCE [LARGE SCALE GENOMIC DNA]</scope>
    <source>
        <strain evidence="7 8">YSFL</strain>
    </source>
</reference>
<gene>
    <name evidence="7" type="ORF">VSDG_06638</name>
</gene>
<dbReference type="EMBL" id="LJZO01000037">
    <property type="protein sequence ID" value="ROV92450.1"/>
    <property type="molecule type" value="Genomic_DNA"/>
</dbReference>
<evidence type="ECO:0000256" key="1">
    <source>
        <dbReference type="ARBA" id="ARBA00004141"/>
    </source>
</evidence>
<evidence type="ECO:0000256" key="4">
    <source>
        <dbReference type="ARBA" id="ARBA00023136"/>
    </source>
</evidence>
<dbReference type="OrthoDB" id="19344at2759"/>
<keyword evidence="3 6" id="KW-1133">Transmembrane helix</keyword>
<evidence type="ECO:0000313" key="7">
    <source>
        <dbReference type="EMBL" id="ROV92450.1"/>
    </source>
</evidence>
<dbReference type="SUPFAM" id="SSF103473">
    <property type="entry name" value="MFS general substrate transporter"/>
    <property type="match status" value="1"/>
</dbReference>
<dbReference type="Gene3D" id="1.20.1280.290">
    <property type="match status" value="1"/>
</dbReference>
<keyword evidence="8" id="KW-1185">Reference proteome</keyword>
<organism evidence="7 8">
    <name type="scientific">Cytospora chrysosperma</name>
    <name type="common">Cytospora canker fungus</name>
    <name type="synonym">Sphaeria chrysosperma</name>
    <dbReference type="NCBI Taxonomy" id="252740"/>
    <lineage>
        <taxon>Eukaryota</taxon>
        <taxon>Fungi</taxon>
        <taxon>Dikarya</taxon>
        <taxon>Ascomycota</taxon>
        <taxon>Pezizomycotina</taxon>
        <taxon>Sordariomycetes</taxon>
        <taxon>Sordariomycetidae</taxon>
        <taxon>Diaporthales</taxon>
        <taxon>Cytosporaceae</taxon>
        <taxon>Cytospora</taxon>
    </lineage>
</organism>
<feature type="transmembrane region" description="Helical" evidence="6">
    <location>
        <begin position="95"/>
        <end position="121"/>
    </location>
</feature>
<dbReference type="SMART" id="SM00679">
    <property type="entry name" value="CTNS"/>
    <property type="match status" value="1"/>
</dbReference>
<evidence type="ECO:0000256" key="5">
    <source>
        <dbReference type="SAM" id="MobiDB-lite"/>
    </source>
</evidence>
<evidence type="ECO:0008006" key="9">
    <source>
        <dbReference type="Google" id="ProtNLM"/>
    </source>
</evidence>
<protein>
    <recommendedName>
        <fullName evidence="9">PQ loop repeat protein</fullName>
    </recommendedName>
</protein>
<feature type="transmembrane region" description="Helical" evidence="6">
    <location>
        <begin position="177"/>
        <end position="199"/>
    </location>
</feature>
<feature type="transmembrane region" description="Helical" evidence="6">
    <location>
        <begin position="211"/>
        <end position="230"/>
    </location>
</feature>
<proteinExistence type="predicted"/>
<dbReference type="GO" id="GO:0016020">
    <property type="term" value="C:membrane"/>
    <property type="evidence" value="ECO:0007669"/>
    <property type="project" value="UniProtKB-SubCell"/>
</dbReference>
<feature type="transmembrane region" description="Helical" evidence="6">
    <location>
        <begin position="150"/>
        <end position="171"/>
    </location>
</feature>
<sequence>MDVDMFSTEPGRCNHLSTPSIPQFTISCVLMGWVLVSYIPQYARIVSRKSAEGLSTLYILLGSLSGVCAVGNIMMLPSSEVEIGCCRELQRFACISGLLGMFQVIFGIACFWGVLFMYVYYSEEEAEAEMHHRRASLSGPERTFRRAKKAYLVLLCACAFAFAVMLVSAVISHRFPWYSQAWADTLGVAVAVLACVQWVPQTLTTWHLGHLGSLSLASLCLSAPYTWIFGINMVVRVGLPGWSAWVVYILVGTMQLVLIAMSISFKVAGETQPHEQRRPSIIAMHFDGWNASHRSVASSNVAPDERRPLLASPMRHASRASDRRPLMSMSPPPPPPHHSRDGNAATASPAGH</sequence>
<feature type="region of interest" description="Disordered" evidence="5">
    <location>
        <begin position="297"/>
        <end position="352"/>
    </location>
</feature>
<comment type="caution">
    <text evidence="7">The sequence shown here is derived from an EMBL/GenBank/DDBJ whole genome shotgun (WGS) entry which is preliminary data.</text>
</comment>
<accession>A0A423VN60</accession>
<evidence type="ECO:0000256" key="3">
    <source>
        <dbReference type="ARBA" id="ARBA00022989"/>
    </source>
</evidence>